<protein>
    <submittedName>
        <fullName evidence="2">Uncharacterized protein</fullName>
    </submittedName>
</protein>
<accession>A0ABD6DIZ4</accession>
<dbReference type="AlphaFoldDB" id="A0ABD6DIZ4"/>
<evidence type="ECO:0000313" key="3">
    <source>
        <dbReference type="Proteomes" id="UP001597034"/>
    </source>
</evidence>
<proteinExistence type="predicted"/>
<dbReference type="RefSeq" id="WP_256398691.1">
    <property type="nucleotide sequence ID" value="NZ_JANHJR010000001.1"/>
</dbReference>
<organism evidence="2 3">
    <name type="scientific">Haloarchaeobius litoreus</name>
    <dbReference type="NCBI Taxonomy" id="755306"/>
    <lineage>
        <taxon>Archaea</taxon>
        <taxon>Methanobacteriati</taxon>
        <taxon>Methanobacteriota</taxon>
        <taxon>Stenosarchaea group</taxon>
        <taxon>Halobacteria</taxon>
        <taxon>Halobacteriales</taxon>
        <taxon>Halorubellaceae</taxon>
        <taxon>Haloarchaeobius</taxon>
    </lineage>
</organism>
<evidence type="ECO:0000256" key="1">
    <source>
        <dbReference type="SAM" id="MobiDB-lite"/>
    </source>
</evidence>
<evidence type="ECO:0000313" key="2">
    <source>
        <dbReference type="EMBL" id="MFD1645790.1"/>
    </source>
</evidence>
<dbReference type="PROSITE" id="PS51318">
    <property type="entry name" value="TAT"/>
    <property type="match status" value="1"/>
</dbReference>
<comment type="caution">
    <text evidence="2">The sequence shown here is derived from an EMBL/GenBank/DDBJ whole genome shotgun (WGS) entry which is preliminary data.</text>
</comment>
<keyword evidence="3" id="KW-1185">Reference proteome</keyword>
<name>A0ABD6DIZ4_9EURY</name>
<dbReference type="PROSITE" id="PS51257">
    <property type="entry name" value="PROKAR_LIPOPROTEIN"/>
    <property type="match status" value="1"/>
</dbReference>
<dbReference type="Proteomes" id="UP001597034">
    <property type="component" value="Unassembled WGS sequence"/>
</dbReference>
<reference evidence="2 3" key="1">
    <citation type="journal article" date="2019" name="Int. J. Syst. Evol. Microbiol.">
        <title>The Global Catalogue of Microorganisms (GCM) 10K type strain sequencing project: providing services to taxonomists for standard genome sequencing and annotation.</title>
        <authorList>
            <consortium name="The Broad Institute Genomics Platform"/>
            <consortium name="The Broad Institute Genome Sequencing Center for Infectious Disease"/>
            <person name="Wu L."/>
            <person name="Ma J."/>
        </authorList>
    </citation>
    <scope>NUCLEOTIDE SEQUENCE [LARGE SCALE GENOMIC DNA]</scope>
    <source>
        <strain evidence="2 3">CGMCC 1.10390</strain>
    </source>
</reference>
<sequence length="432" mass="44401">MKRPSRRRLIAATGAAAASFSLAGCSSDSGNGDGTPTGTSEPTTDGTATQEPTTDDGTDTGGSGEPVGADQLARWVPVSDAFEFDVRAASYYDADLTALAEHESDFYTGTYGRVAQSLLGAELVDIVPPESREHVVQIVPAFTIVLRTSMSAGELATAVTDAGLSETGTQGDATIFEGAVNSTQSTVAVVEGVVVQSFGSNAQNAVETVLAARSGETARLLSNNGEVRTTVDAIGESELLVVAERPEDASSNDPSLDGAIALGYGWQFDADTSNITIGVTYTEGETAEPSALASYLTEQDAFSDYGNVGSSVEGRTVFVTGDIATNQFDLLSAGTPGESSSATDAPQVQIAFEFEDGTMTVSHDGGDSITASNLSLVVGDSPAGSQFADQYEEVTAGDSVSVDVSNVESGTNVLVLWSDGRNSQMLAQAQVP</sequence>
<dbReference type="EMBL" id="JBHUDO010000002">
    <property type="protein sequence ID" value="MFD1645790.1"/>
    <property type="molecule type" value="Genomic_DNA"/>
</dbReference>
<gene>
    <name evidence="2" type="ORF">ACFSBL_08855</name>
</gene>
<feature type="region of interest" description="Disordered" evidence="1">
    <location>
        <begin position="22"/>
        <end position="68"/>
    </location>
</feature>
<dbReference type="InterPro" id="IPR006311">
    <property type="entry name" value="TAT_signal"/>
</dbReference>
<feature type="compositionally biased region" description="Polar residues" evidence="1">
    <location>
        <begin position="28"/>
        <end position="52"/>
    </location>
</feature>